<name>A0A1E2RXD2_9HYPH</name>
<dbReference type="Pfam" id="PF12686">
    <property type="entry name" value="DUF3800"/>
    <property type="match status" value="1"/>
</dbReference>
<dbReference type="EMBL" id="MASI01000005">
    <property type="protein sequence ID" value="ODA66873.1"/>
    <property type="molecule type" value="Genomic_DNA"/>
</dbReference>
<reference evidence="1 2" key="1">
    <citation type="submission" date="2016-07" db="EMBL/GenBank/DDBJ databases">
        <title>Draft genome sequence of Methyloligella halotolerans C2T (VKM B-2706T=CCUG 61687T=DSM 25045T), a halotolerant polyhydroxybutyrate accumulating methylotroph.</title>
        <authorList>
            <person name="Vasilenko O.V."/>
            <person name="Doronina N.V."/>
            <person name="Poroshina M.N."/>
            <person name="Tarlachkov S.V."/>
            <person name="Trotsenko Y.A."/>
        </authorList>
    </citation>
    <scope>NUCLEOTIDE SEQUENCE [LARGE SCALE GENOMIC DNA]</scope>
    <source>
        <strain evidence="1 2">VKM B-2706</strain>
    </source>
</reference>
<sequence>MVAGGFAIAGNRITEIEDHIATLRDDAGIRSEFHWSSYRGGRKRKAYEALIDYGFDLVNKRKAALHIIVTPFKGYNHKAKENENRDTSVNRMYYQLCLHRLAQFYGAKRAIHVRLDEGNDSSDICTMRNQLCAAAYGTYRTRPNCVRSIEPVRSEHVGAVQMADVIIGAIAAKQNEVKHTSPKGDLADYVLRASGRTSWSTNTLKSARFFTVWHFKGK</sequence>
<gene>
    <name evidence="1" type="ORF">A7A08_02170</name>
</gene>
<evidence type="ECO:0000313" key="2">
    <source>
        <dbReference type="Proteomes" id="UP000095087"/>
    </source>
</evidence>
<evidence type="ECO:0000313" key="1">
    <source>
        <dbReference type="EMBL" id="ODA66873.1"/>
    </source>
</evidence>
<comment type="caution">
    <text evidence="1">The sequence shown here is derived from an EMBL/GenBank/DDBJ whole genome shotgun (WGS) entry which is preliminary data.</text>
</comment>
<keyword evidence="2" id="KW-1185">Reference proteome</keyword>
<evidence type="ECO:0008006" key="3">
    <source>
        <dbReference type="Google" id="ProtNLM"/>
    </source>
</evidence>
<organism evidence="1 2">
    <name type="scientific">Methyloligella halotolerans</name>
    <dbReference type="NCBI Taxonomy" id="1177755"/>
    <lineage>
        <taxon>Bacteria</taxon>
        <taxon>Pseudomonadati</taxon>
        <taxon>Pseudomonadota</taxon>
        <taxon>Alphaproteobacteria</taxon>
        <taxon>Hyphomicrobiales</taxon>
        <taxon>Hyphomicrobiaceae</taxon>
        <taxon>Methyloligella</taxon>
    </lineage>
</organism>
<dbReference type="Proteomes" id="UP000095087">
    <property type="component" value="Unassembled WGS sequence"/>
</dbReference>
<protein>
    <recommendedName>
        <fullName evidence="3">DUF3800 domain-containing protein</fullName>
    </recommendedName>
</protein>
<dbReference type="AlphaFoldDB" id="A0A1E2RXD2"/>
<accession>A0A1E2RXD2</accession>
<dbReference type="InterPro" id="IPR024524">
    <property type="entry name" value="DUF3800"/>
</dbReference>
<proteinExistence type="predicted"/>